<dbReference type="GO" id="GO:0004497">
    <property type="term" value="F:monooxygenase activity"/>
    <property type="evidence" value="ECO:0007669"/>
    <property type="project" value="UniProtKB-KW"/>
</dbReference>
<feature type="binding site" description="axial binding residue" evidence="14">
    <location>
        <position position="447"/>
    </location>
    <ligand>
        <name>heme</name>
        <dbReference type="ChEBI" id="CHEBI:30413"/>
    </ligand>
    <ligandPart>
        <name>Fe</name>
        <dbReference type="ChEBI" id="CHEBI:18248"/>
    </ligandPart>
</feature>
<keyword evidence="6 14" id="KW-0349">Heme</keyword>
<dbReference type="GO" id="GO:0005789">
    <property type="term" value="C:endoplasmic reticulum membrane"/>
    <property type="evidence" value="ECO:0007669"/>
    <property type="project" value="UniProtKB-SubCell"/>
</dbReference>
<dbReference type="PANTHER" id="PTHR24292:SF84">
    <property type="entry name" value="CYTOCHROME P450 28A5-RELATED"/>
    <property type="match status" value="1"/>
</dbReference>
<evidence type="ECO:0000256" key="7">
    <source>
        <dbReference type="ARBA" id="ARBA00022723"/>
    </source>
</evidence>
<sequence length="502" mass="57142">MDVVLLSLFIGALAAFYFFLTQKNKYWQKRGVPCADGALPGFGHMLWVLFMRTTLPECLRKIYKNNMNRSMIGFYNFTSPSLIIVEPELVKTVLQTNFASFSKNAFIIDPALDPLLSHNPFATTGDKWIAGRKRFSYAFSSMRLKILLESVKSVCVTLENYVDNKMNKDGRLEIELKDLCSRYTAQVVAAAGFGVDGLCFDDEKDDVSFRHTGRAILEPTGRNSIMFALMFLVPSLNKIFKMSFIPKHIDRFFRTLVADLMEQRRKDGIPRNDFLHLMAELERIEGDKFDLEMLASQAMSFVIDGFETSSSVMSFAAFHLASHPKVQEKLRKEVTTVLDKYDGVITYEGLKEMTYMDQVLNESQRILPVAGFMTKLCTEKFELKGSDGLVCHVEPDTNVLIPVNALHEDPRYWKDPEEFDPERFSPDRKHSIEKFTFLPFGEGPRICVGMRMALLQLKAGLVAILRKYSLELSSKTQIPLKMIPGTILATPKGGLWVFLQQL</sequence>
<evidence type="ECO:0000256" key="11">
    <source>
        <dbReference type="ARBA" id="ARBA00023004"/>
    </source>
</evidence>
<keyword evidence="12 15" id="KW-0503">Monooxygenase</keyword>
<evidence type="ECO:0000256" key="14">
    <source>
        <dbReference type="PIRSR" id="PIRSR602401-1"/>
    </source>
</evidence>
<dbReference type="InterPro" id="IPR036396">
    <property type="entry name" value="Cyt_P450_sf"/>
</dbReference>
<gene>
    <name evidence="16" type="ORF">LPLAT_LOCUS5033</name>
</gene>
<keyword evidence="11 14" id="KW-0408">Iron</keyword>
<evidence type="ECO:0000256" key="2">
    <source>
        <dbReference type="ARBA" id="ARBA00003690"/>
    </source>
</evidence>
<evidence type="ECO:0000256" key="5">
    <source>
        <dbReference type="ARBA" id="ARBA00010617"/>
    </source>
</evidence>
<keyword evidence="13" id="KW-0472">Membrane</keyword>
<evidence type="ECO:0000313" key="17">
    <source>
        <dbReference type="Proteomes" id="UP001497644"/>
    </source>
</evidence>
<evidence type="ECO:0000313" key="16">
    <source>
        <dbReference type="EMBL" id="CAL1679335.1"/>
    </source>
</evidence>
<dbReference type="PANTHER" id="PTHR24292">
    <property type="entry name" value="CYTOCHROME P450"/>
    <property type="match status" value="1"/>
</dbReference>
<dbReference type="Gene3D" id="1.10.630.10">
    <property type="entry name" value="Cytochrome P450"/>
    <property type="match status" value="1"/>
</dbReference>
<organism evidence="16 17">
    <name type="scientific">Lasius platythorax</name>
    <dbReference type="NCBI Taxonomy" id="488582"/>
    <lineage>
        <taxon>Eukaryota</taxon>
        <taxon>Metazoa</taxon>
        <taxon>Ecdysozoa</taxon>
        <taxon>Arthropoda</taxon>
        <taxon>Hexapoda</taxon>
        <taxon>Insecta</taxon>
        <taxon>Pterygota</taxon>
        <taxon>Neoptera</taxon>
        <taxon>Endopterygota</taxon>
        <taxon>Hymenoptera</taxon>
        <taxon>Apocrita</taxon>
        <taxon>Aculeata</taxon>
        <taxon>Formicoidea</taxon>
        <taxon>Formicidae</taxon>
        <taxon>Formicinae</taxon>
        <taxon>Lasius</taxon>
        <taxon>Lasius</taxon>
    </lineage>
</organism>
<evidence type="ECO:0000256" key="4">
    <source>
        <dbReference type="ARBA" id="ARBA00004406"/>
    </source>
</evidence>
<evidence type="ECO:0000256" key="15">
    <source>
        <dbReference type="RuleBase" id="RU000461"/>
    </source>
</evidence>
<evidence type="ECO:0000256" key="6">
    <source>
        <dbReference type="ARBA" id="ARBA00022617"/>
    </source>
</evidence>
<evidence type="ECO:0000256" key="9">
    <source>
        <dbReference type="ARBA" id="ARBA00022848"/>
    </source>
</evidence>
<accession>A0AAV2NHV5</accession>
<dbReference type="InterPro" id="IPR001128">
    <property type="entry name" value="Cyt_P450"/>
</dbReference>
<keyword evidence="7 14" id="KW-0479">Metal-binding</keyword>
<dbReference type="CDD" id="cd11056">
    <property type="entry name" value="CYP6-like"/>
    <property type="match status" value="1"/>
</dbReference>
<dbReference type="InterPro" id="IPR002401">
    <property type="entry name" value="Cyt_P450_E_grp-I"/>
</dbReference>
<dbReference type="PRINTS" id="PR00385">
    <property type="entry name" value="P450"/>
</dbReference>
<evidence type="ECO:0008006" key="18">
    <source>
        <dbReference type="Google" id="ProtNLM"/>
    </source>
</evidence>
<comment type="function">
    <text evidence="2">May be involved in the metabolism of insect hormones and in the breakdown of synthetic insecticides.</text>
</comment>
<dbReference type="InterPro" id="IPR017972">
    <property type="entry name" value="Cyt_P450_CS"/>
</dbReference>
<evidence type="ECO:0000256" key="3">
    <source>
        <dbReference type="ARBA" id="ARBA00004174"/>
    </source>
</evidence>
<proteinExistence type="inferred from homology"/>
<comment type="similarity">
    <text evidence="5 15">Belongs to the cytochrome P450 family.</text>
</comment>
<evidence type="ECO:0000256" key="8">
    <source>
        <dbReference type="ARBA" id="ARBA00022824"/>
    </source>
</evidence>
<keyword evidence="9" id="KW-0492">Microsome</keyword>
<evidence type="ECO:0000256" key="1">
    <source>
        <dbReference type="ARBA" id="ARBA00001971"/>
    </source>
</evidence>
<evidence type="ECO:0000256" key="10">
    <source>
        <dbReference type="ARBA" id="ARBA00023002"/>
    </source>
</evidence>
<dbReference type="EMBL" id="OZ034838">
    <property type="protein sequence ID" value="CAL1679335.1"/>
    <property type="molecule type" value="Genomic_DNA"/>
</dbReference>
<dbReference type="Pfam" id="PF00067">
    <property type="entry name" value="p450"/>
    <property type="match status" value="1"/>
</dbReference>
<evidence type="ECO:0000256" key="12">
    <source>
        <dbReference type="ARBA" id="ARBA00023033"/>
    </source>
</evidence>
<dbReference type="FunFam" id="1.10.630.10:FF:000042">
    <property type="entry name" value="Cytochrome P450"/>
    <property type="match status" value="1"/>
</dbReference>
<protein>
    <recommendedName>
        <fullName evidence="18">Cytochrome P450</fullName>
    </recommendedName>
</protein>
<dbReference type="GO" id="GO:0005506">
    <property type="term" value="F:iron ion binding"/>
    <property type="evidence" value="ECO:0007669"/>
    <property type="project" value="InterPro"/>
</dbReference>
<name>A0AAV2NHV5_9HYME</name>
<dbReference type="GO" id="GO:0016705">
    <property type="term" value="F:oxidoreductase activity, acting on paired donors, with incorporation or reduction of molecular oxygen"/>
    <property type="evidence" value="ECO:0007669"/>
    <property type="project" value="InterPro"/>
</dbReference>
<dbReference type="Proteomes" id="UP001497644">
    <property type="component" value="Chromosome 15"/>
</dbReference>
<keyword evidence="8" id="KW-0256">Endoplasmic reticulum</keyword>
<comment type="subcellular location">
    <subcellularLocation>
        <location evidence="4">Endoplasmic reticulum membrane</location>
        <topology evidence="4">Peripheral membrane protein</topology>
    </subcellularLocation>
    <subcellularLocation>
        <location evidence="3">Microsome membrane</location>
        <topology evidence="3">Peripheral membrane protein</topology>
    </subcellularLocation>
</comment>
<dbReference type="GO" id="GO:0020037">
    <property type="term" value="F:heme binding"/>
    <property type="evidence" value="ECO:0007669"/>
    <property type="project" value="InterPro"/>
</dbReference>
<dbReference type="AlphaFoldDB" id="A0AAV2NHV5"/>
<comment type="cofactor">
    <cofactor evidence="1 14">
        <name>heme</name>
        <dbReference type="ChEBI" id="CHEBI:30413"/>
    </cofactor>
</comment>
<dbReference type="PRINTS" id="PR00463">
    <property type="entry name" value="EP450I"/>
</dbReference>
<evidence type="ECO:0000256" key="13">
    <source>
        <dbReference type="ARBA" id="ARBA00023136"/>
    </source>
</evidence>
<dbReference type="SUPFAM" id="SSF48264">
    <property type="entry name" value="Cytochrome P450"/>
    <property type="match status" value="1"/>
</dbReference>
<reference evidence="16" key="1">
    <citation type="submission" date="2024-04" db="EMBL/GenBank/DDBJ databases">
        <authorList>
            <consortium name="Molecular Ecology Group"/>
        </authorList>
    </citation>
    <scope>NUCLEOTIDE SEQUENCE</scope>
</reference>
<keyword evidence="17" id="KW-1185">Reference proteome</keyword>
<keyword evidence="10 15" id="KW-0560">Oxidoreductase</keyword>
<dbReference type="InterPro" id="IPR050476">
    <property type="entry name" value="Insect_CytP450_Detox"/>
</dbReference>
<dbReference type="PROSITE" id="PS00086">
    <property type="entry name" value="CYTOCHROME_P450"/>
    <property type="match status" value="1"/>
</dbReference>